<keyword evidence="3" id="KW-1185">Reference proteome</keyword>
<gene>
    <name evidence="2" type="ORF">FQN60_011506</name>
</gene>
<accession>A0A5J5CAZ3</accession>
<evidence type="ECO:0008006" key="4">
    <source>
        <dbReference type="Google" id="ProtNLM"/>
    </source>
</evidence>
<organism evidence="2 3">
    <name type="scientific">Etheostoma spectabile</name>
    <name type="common">orangethroat darter</name>
    <dbReference type="NCBI Taxonomy" id="54343"/>
    <lineage>
        <taxon>Eukaryota</taxon>
        <taxon>Metazoa</taxon>
        <taxon>Chordata</taxon>
        <taxon>Craniata</taxon>
        <taxon>Vertebrata</taxon>
        <taxon>Euteleostomi</taxon>
        <taxon>Actinopterygii</taxon>
        <taxon>Neopterygii</taxon>
        <taxon>Teleostei</taxon>
        <taxon>Neoteleostei</taxon>
        <taxon>Acanthomorphata</taxon>
        <taxon>Eupercaria</taxon>
        <taxon>Perciformes</taxon>
        <taxon>Percoidei</taxon>
        <taxon>Percidae</taxon>
        <taxon>Etheostomatinae</taxon>
        <taxon>Etheostoma</taxon>
    </lineage>
</organism>
<evidence type="ECO:0000313" key="3">
    <source>
        <dbReference type="Proteomes" id="UP000327493"/>
    </source>
</evidence>
<keyword evidence="1" id="KW-0812">Transmembrane</keyword>
<keyword evidence="1" id="KW-0472">Membrane</keyword>
<evidence type="ECO:0000313" key="2">
    <source>
        <dbReference type="EMBL" id="KAA8577619.1"/>
    </source>
</evidence>
<protein>
    <recommendedName>
        <fullName evidence="4">Transmembrane protein</fullName>
    </recommendedName>
</protein>
<comment type="caution">
    <text evidence="2">The sequence shown here is derived from an EMBL/GenBank/DDBJ whole genome shotgun (WGS) entry which is preliminary data.</text>
</comment>
<name>A0A5J5CAZ3_9PERO</name>
<proteinExistence type="predicted"/>
<dbReference type="Proteomes" id="UP000327493">
    <property type="component" value="Unassembled WGS sequence"/>
</dbReference>
<feature type="transmembrane region" description="Helical" evidence="1">
    <location>
        <begin position="51"/>
        <end position="71"/>
    </location>
</feature>
<keyword evidence="1" id="KW-1133">Transmembrane helix</keyword>
<sequence length="224" mass="25587">MSLKCKSWGGGGVERTEVMIQHRILHITCSCSSLALLNFLLHLLLPFFSRLYFFLFLLGFLHLLCLFHFLLDHFVFQFLRLFLSVTGPPSSFFPSSICLFLISQLRCFSARSVVNFSCSSFFSSSICSAFFCQSLFSACYVLRFSCRELHIVCKSLNLVRQLSSFSAKSFVNLSSRARLSETAVPPPEIQDFSVPLEDLLLCLVHLPQDLRQQDFRLCHLDVLI</sequence>
<evidence type="ECO:0000256" key="1">
    <source>
        <dbReference type="SAM" id="Phobius"/>
    </source>
</evidence>
<feature type="transmembrane region" description="Helical" evidence="1">
    <location>
        <begin position="78"/>
        <end position="102"/>
    </location>
</feature>
<feature type="transmembrane region" description="Helical" evidence="1">
    <location>
        <begin position="24"/>
        <end position="45"/>
    </location>
</feature>
<reference evidence="2 3" key="1">
    <citation type="submission" date="2019-08" db="EMBL/GenBank/DDBJ databases">
        <title>A chromosome-level genome assembly, high-density linkage maps, and genome scans reveal the genomic architecture of hybrid incompatibilities underlying speciation via character displacement in darters (Percidae: Etheostominae).</title>
        <authorList>
            <person name="Moran R.L."/>
            <person name="Catchen J.M."/>
            <person name="Fuller R.C."/>
        </authorList>
    </citation>
    <scope>NUCLEOTIDE SEQUENCE [LARGE SCALE GENOMIC DNA]</scope>
    <source>
        <strain evidence="2">EspeVRDwgs_2016</strain>
        <tissue evidence="2">Muscle</tissue>
    </source>
</reference>
<dbReference type="EMBL" id="VOFY01002283">
    <property type="protein sequence ID" value="KAA8577619.1"/>
    <property type="molecule type" value="Genomic_DNA"/>
</dbReference>
<dbReference type="AlphaFoldDB" id="A0A5J5CAZ3"/>